<dbReference type="SUPFAM" id="SSF56059">
    <property type="entry name" value="Glutathione synthetase ATP-binding domain-like"/>
    <property type="match status" value="1"/>
</dbReference>
<gene>
    <name evidence="12" type="primary">purD</name>
    <name evidence="15" type="ORF">HK18_10850</name>
</gene>
<evidence type="ECO:0000256" key="1">
    <source>
        <dbReference type="ARBA" id="ARBA00001936"/>
    </source>
</evidence>
<dbReference type="EMBL" id="JOPB01000008">
    <property type="protein sequence ID" value="OUI78038.1"/>
    <property type="molecule type" value="Genomic_DNA"/>
</dbReference>
<dbReference type="Gene3D" id="3.40.50.20">
    <property type="match status" value="1"/>
</dbReference>
<evidence type="ECO:0000256" key="6">
    <source>
        <dbReference type="ARBA" id="ARBA00022741"/>
    </source>
</evidence>
<dbReference type="Gene3D" id="3.30.1490.20">
    <property type="entry name" value="ATP-grasp fold, A domain"/>
    <property type="match status" value="1"/>
</dbReference>
<evidence type="ECO:0000256" key="2">
    <source>
        <dbReference type="ARBA" id="ARBA00001946"/>
    </source>
</evidence>
<dbReference type="InterPro" id="IPR020560">
    <property type="entry name" value="PRibGlycinamide_synth_C-dom"/>
</dbReference>
<dbReference type="GO" id="GO:0009113">
    <property type="term" value="P:purine nucleobase biosynthetic process"/>
    <property type="evidence" value="ECO:0007669"/>
    <property type="project" value="InterPro"/>
</dbReference>
<dbReference type="EC" id="6.3.4.13" evidence="4 12"/>
<evidence type="ECO:0000259" key="14">
    <source>
        <dbReference type="PROSITE" id="PS50975"/>
    </source>
</evidence>
<sequence length="424" mass="45264">MRVLLVGSGGREHAISMAIARSPKLTELFIAPGNPGTAQYGKNIDIKVDNITDLVKFAQENHIDLVIPGPELPLVKGLTDACNAVGIPCAGPTQEAAQLEGSKSFTKIVCDAAKIPTAQWQEFTEVTPAIEYLKTQSFPIVIKADGLAAGKGVIIAADFAEAEQTIQDMLAGSAFGQAGHKVVIEEFLTGEEVSLFAFCDGENAVLIGAAQDHKRIGDGDTGPNTGGMGAVSPPSFFDKAAQEHALDLTVRPMLKEMNKRGTPFRGVIFAGLMLTPKGPALIEYNTRFGDPEAEVLLPRLQSDLLEILFNLSQGKLSQSEIKFSDQAGICIIMAAKGYPGTPTTGGIISNIEAAETLPNVKVFHAGTAMNNNQELCAAGGRVLCVSVLHDDLEKAQEIAYQAVRKIEWKDGIWRNDIGNRALRK</sequence>
<evidence type="ECO:0000313" key="16">
    <source>
        <dbReference type="Proteomes" id="UP000194946"/>
    </source>
</evidence>
<keyword evidence="6 13" id="KW-0547">Nucleotide-binding</keyword>
<dbReference type="InterPro" id="IPR020561">
    <property type="entry name" value="PRibGlycinamid_synth_ATP-grasp"/>
</dbReference>
<feature type="domain" description="ATP-grasp" evidence="14">
    <location>
        <begin position="107"/>
        <end position="313"/>
    </location>
</feature>
<protein>
    <recommendedName>
        <fullName evidence="4 12">Phosphoribosylamine--glycine ligase</fullName>
        <ecNumber evidence="4 12">6.3.4.13</ecNumber>
    </recommendedName>
    <alternativeName>
        <fullName evidence="12">GARS</fullName>
    </alternativeName>
    <alternativeName>
        <fullName evidence="10 12">Glycinamide ribonucleotide synthetase</fullName>
    </alternativeName>
    <alternativeName>
        <fullName evidence="11 12">Phosphoribosylglycinamide synthetase</fullName>
    </alternativeName>
</protein>
<keyword evidence="16" id="KW-1185">Reference proteome</keyword>
<evidence type="ECO:0000256" key="12">
    <source>
        <dbReference type="HAMAP-Rule" id="MF_00138"/>
    </source>
</evidence>
<dbReference type="HAMAP" id="MF_00138">
    <property type="entry name" value="GARS"/>
    <property type="match status" value="1"/>
</dbReference>
<comment type="similarity">
    <text evidence="9 12">Belongs to the GARS family.</text>
</comment>
<dbReference type="PROSITE" id="PS50975">
    <property type="entry name" value="ATP_GRASP"/>
    <property type="match status" value="1"/>
</dbReference>
<evidence type="ECO:0000256" key="10">
    <source>
        <dbReference type="ARBA" id="ARBA00042242"/>
    </source>
</evidence>
<dbReference type="Pfam" id="PF02843">
    <property type="entry name" value="GARS_C"/>
    <property type="match status" value="1"/>
</dbReference>
<dbReference type="InterPro" id="IPR016185">
    <property type="entry name" value="PreATP-grasp_dom_sf"/>
</dbReference>
<dbReference type="FunFam" id="3.30.1490.20:FF:000006">
    <property type="entry name" value="phosphoribosylamine--glycine ligase, chloroplastic-like"/>
    <property type="match status" value="1"/>
</dbReference>
<evidence type="ECO:0000256" key="5">
    <source>
        <dbReference type="ARBA" id="ARBA00022598"/>
    </source>
</evidence>
<dbReference type="PANTHER" id="PTHR43472:SF1">
    <property type="entry name" value="PHOSPHORIBOSYLAMINE--GLYCINE LIGASE, CHLOROPLASTIC"/>
    <property type="match status" value="1"/>
</dbReference>
<dbReference type="RefSeq" id="WP_086632468.1">
    <property type="nucleotide sequence ID" value="NZ_JOPB01000008.1"/>
</dbReference>
<dbReference type="InterPro" id="IPR020559">
    <property type="entry name" value="PRibGlycinamide_synth_CS"/>
</dbReference>
<dbReference type="SUPFAM" id="SSF51246">
    <property type="entry name" value="Rudiment single hybrid motif"/>
    <property type="match status" value="1"/>
</dbReference>
<dbReference type="Proteomes" id="UP000194946">
    <property type="component" value="Unassembled WGS sequence"/>
</dbReference>
<comment type="cofactor">
    <cofactor evidence="2">
        <name>Mg(2+)</name>
        <dbReference type="ChEBI" id="CHEBI:18420"/>
    </cofactor>
</comment>
<dbReference type="InterPro" id="IPR020562">
    <property type="entry name" value="PRibGlycinamide_synth_N"/>
</dbReference>
<dbReference type="GO" id="GO:0046872">
    <property type="term" value="F:metal ion binding"/>
    <property type="evidence" value="ECO:0007669"/>
    <property type="project" value="InterPro"/>
</dbReference>
<comment type="caution">
    <text evidence="15">The sequence shown here is derived from an EMBL/GenBank/DDBJ whole genome shotgun (WGS) entry which is preliminary data.</text>
</comment>
<dbReference type="InterPro" id="IPR011761">
    <property type="entry name" value="ATP-grasp"/>
</dbReference>
<evidence type="ECO:0000256" key="7">
    <source>
        <dbReference type="ARBA" id="ARBA00022755"/>
    </source>
</evidence>
<dbReference type="PANTHER" id="PTHR43472">
    <property type="entry name" value="PHOSPHORIBOSYLAMINE--GLYCINE LIGASE"/>
    <property type="match status" value="1"/>
</dbReference>
<dbReference type="Gene3D" id="3.30.470.20">
    <property type="entry name" value="ATP-grasp fold, B domain"/>
    <property type="match status" value="1"/>
</dbReference>
<name>A0A251ZTP8_9PROT</name>
<keyword evidence="8 13" id="KW-0067">ATP-binding</keyword>
<dbReference type="GO" id="GO:0004637">
    <property type="term" value="F:phosphoribosylamine-glycine ligase activity"/>
    <property type="evidence" value="ECO:0007669"/>
    <property type="project" value="UniProtKB-UniRule"/>
</dbReference>
<reference evidence="16" key="1">
    <citation type="submission" date="2014-06" db="EMBL/GenBank/DDBJ databases">
        <authorList>
            <person name="Winans N.J."/>
            <person name="Newell P.D."/>
            <person name="Douglas A.E."/>
        </authorList>
    </citation>
    <scope>NUCLEOTIDE SEQUENCE [LARGE SCALE GENOMIC DNA]</scope>
    <source>
        <strain evidence="16">DmL_052</strain>
    </source>
</reference>
<dbReference type="SMART" id="SM01209">
    <property type="entry name" value="GARS_A"/>
    <property type="match status" value="1"/>
</dbReference>
<evidence type="ECO:0000256" key="8">
    <source>
        <dbReference type="ARBA" id="ARBA00022840"/>
    </source>
</evidence>
<dbReference type="Pfam" id="PF01071">
    <property type="entry name" value="GARS_A"/>
    <property type="match status" value="1"/>
</dbReference>
<evidence type="ECO:0000256" key="3">
    <source>
        <dbReference type="ARBA" id="ARBA00005174"/>
    </source>
</evidence>
<comment type="pathway">
    <text evidence="3 12">Purine metabolism; IMP biosynthesis via de novo pathway; N(1)-(5-phospho-D-ribosyl)glycinamide from 5-phospho-alpha-D-ribose 1-diphosphate: step 2/2.</text>
</comment>
<evidence type="ECO:0000256" key="9">
    <source>
        <dbReference type="ARBA" id="ARBA00038345"/>
    </source>
</evidence>
<dbReference type="InterPro" id="IPR000115">
    <property type="entry name" value="PRibGlycinamide_synth"/>
</dbReference>
<dbReference type="GO" id="GO:0005524">
    <property type="term" value="F:ATP binding"/>
    <property type="evidence" value="ECO:0007669"/>
    <property type="project" value="UniProtKB-UniRule"/>
</dbReference>
<evidence type="ECO:0000256" key="4">
    <source>
        <dbReference type="ARBA" id="ARBA00013255"/>
    </source>
</evidence>
<comment type="cofactor">
    <cofactor evidence="1">
        <name>Mn(2+)</name>
        <dbReference type="ChEBI" id="CHEBI:29035"/>
    </cofactor>
</comment>
<dbReference type="UniPathway" id="UPA00074">
    <property type="reaction ID" value="UER00125"/>
</dbReference>
<organism evidence="15 16">
    <name type="scientific">Commensalibacter intestini</name>
    <dbReference type="NCBI Taxonomy" id="479936"/>
    <lineage>
        <taxon>Bacteria</taxon>
        <taxon>Pseudomonadati</taxon>
        <taxon>Pseudomonadota</taxon>
        <taxon>Alphaproteobacteria</taxon>
        <taxon>Acetobacterales</taxon>
        <taxon>Acetobacteraceae</taxon>
    </lineage>
</organism>
<dbReference type="SMART" id="SM01210">
    <property type="entry name" value="GARS_C"/>
    <property type="match status" value="1"/>
</dbReference>
<dbReference type="Pfam" id="PF02844">
    <property type="entry name" value="GARS_N"/>
    <property type="match status" value="1"/>
</dbReference>
<dbReference type="GO" id="GO:0006189">
    <property type="term" value="P:'de novo' IMP biosynthetic process"/>
    <property type="evidence" value="ECO:0007669"/>
    <property type="project" value="UniProtKB-UniRule"/>
</dbReference>
<proteinExistence type="inferred from homology"/>
<dbReference type="InterPro" id="IPR037123">
    <property type="entry name" value="PRibGlycinamide_synth_C_sf"/>
</dbReference>
<evidence type="ECO:0000256" key="13">
    <source>
        <dbReference type="PROSITE-ProRule" id="PRU00409"/>
    </source>
</evidence>
<dbReference type="FunFam" id="3.90.600.10:FF:000001">
    <property type="entry name" value="Trifunctional purine biosynthetic protein adenosine-3"/>
    <property type="match status" value="1"/>
</dbReference>
<dbReference type="AlphaFoldDB" id="A0A251ZTP8"/>
<comment type="catalytic activity">
    <reaction evidence="12">
        <text>5-phospho-beta-D-ribosylamine + glycine + ATP = N(1)-(5-phospho-beta-D-ribosyl)glycinamide + ADP + phosphate + H(+)</text>
        <dbReference type="Rhea" id="RHEA:17453"/>
        <dbReference type="ChEBI" id="CHEBI:15378"/>
        <dbReference type="ChEBI" id="CHEBI:30616"/>
        <dbReference type="ChEBI" id="CHEBI:43474"/>
        <dbReference type="ChEBI" id="CHEBI:57305"/>
        <dbReference type="ChEBI" id="CHEBI:58681"/>
        <dbReference type="ChEBI" id="CHEBI:143788"/>
        <dbReference type="ChEBI" id="CHEBI:456216"/>
        <dbReference type="EC" id="6.3.4.13"/>
    </reaction>
</comment>
<keyword evidence="7 12" id="KW-0658">Purine biosynthesis</keyword>
<dbReference type="NCBIfam" id="TIGR00877">
    <property type="entry name" value="purD"/>
    <property type="match status" value="1"/>
</dbReference>
<dbReference type="SUPFAM" id="SSF52440">
    <property type="entry name" value="PreATP-grasp domain"/>
    <property type="match status" value="1"/>
</dbReference>
<evidence type="ECO:0000256" key="11">
    <source>
        <dbReference type="ARBA" id="ARBA00042864"/>
    </source>
</evidence>
<dbReference type="InterPro" id="IPR013815">
    <property type="entry name" value="ATP_grasp_subdomain_1"/>
</dbReference>
<dbReference type="InterPro" id="IPR011054">
    <property type="entry name" value="Rudment_hybrid_motif"/>
</dbReference>
<accession>A0A251ZTP8</accession>
<dbReference type="Gene3D" id="3.90.600.10">
    <property type="entry name" value="Phosphoribosylglycinamide synthetase, C-terminal domain"/>
    <property type="match status" value="1"/>
</dbReference>
<keyword evidence="5 12" id="KW-0436">Ligase</keyword>
<dbReference type="PROSITE" id="PS00184">
    <property type="entry name" value="GARS"/>
    <property type="match status" value="1"/>
</dbReference>
<evidence type="ECO:0000313" key="15">
    <source>
        <dbReference type="EMBL" id="OUI78038.1"/>
    </source>
</evidence>